<dbReference type="Gene3D" id="3.40.190.10">
    <property type="entry name" value="Periplasmic binding protein-like II"/>
    <property type="match status" value="1"/>
</dbReference>
<comment type="similarity">
    <text evidence="1">Belongs to the UPF0065 (bug) family.</text>
</comment>
<dbReference type="SUPFAM" id="SSF53850">
    <property type="entry name" value="Periplasmic binding protein-like II"/>
    <property type="match status" value="1"/>
</dbReference>
<evidence type="ECO:0000313" key="4">
    <source>
        <dbReference type="Proteomes" id="UP000018733"/>
    </source>
</evidence>
<evidence type="ECO:0000256" key="2">
    <source>
        <dbReference type="SAM" id="SignalP"/>
    </source>
</evidence>
<sequence>MKTVPAVAAVTLASLFNITAAHAEPTYPDKPVSVIIGFSPGGPTDAIGRVLFRKVAEVMKTPFVIENRPGAGGNIGSQDLARAKPDGYTTMYGTSSVTTAPPLFKRDDLNPEKAFDAAACTTKVPLILLVNNKISANNVAEFYKQIKDNPGKFFMGSSGNGSIDHLVAMEIASKLGQKFQLVPYKGNGPALTDLAAGNVNFMYSGSFNSALPFIQKGTIKALAVTSSKRSGALPDVPTLSESVNELKGYDAGTWQALLAPKNTPANVLKALDAGVQSALKDKEVLKSLHYQGADIMHMPPSECQAFIKDEYARWSKTISDLNLSAR</sequence>
<comment type="caution">
    <text evidence="3">The sequence shown here is derived from an EMBL/GenBank/DDBJ whole genome shotgun (WGS) entry which is preliminary data.</text>
</comment>
<dbReference type="InterPro" id="IPR042100">
    <property type="entry name" value="Bug_dom1"/>
</dbReference>
<feature type="signal peptide" evidence="2">
    <location>
        <begin position="1"/>
        <end position="23"/>
    </location>
</feature>
<dbReference type="PIRSF" id="PIRSF017082">
    <property type="entry name" value="YflP"/>
    <property type="match status" value="1"/>
</dbReference>
<dbReference type="PANTHER" id="PTHR42928">
    <property type="entry name" value="TRICARBOXYLATE-BINDING PROTEIN"/>
    <property type="match status" value="1"/>
</dbReference>
<dbReference type="Proteomes" id="UP000018733">
    <property type="component" value="Unassembled WGS sequence"/>
</dbReference>
<gene>
    <name evidence="3" type="ORF">W822_09135</name>
</gene>
<dbReference type="Pfam" id="PF03401">
    <property type="entry name" value="TctC"/>
    <property type="match status" value="1"/>
</dbReference>
<dbReference type="EMBL" id="AYXT01000009">
    <property type="protein sequence ID" value="ETF02982.1"/>
    <property type="molecule type" value="Genomic_DNA"/>
</dbReference>
<dbReference type="eggNOG" id="COG3181">
    <property type="taxonomic scope" value="Bacteria"/>
</dbReference>
<evidence type="ECO:0000256" key="1">
    <source>
        <dbReference type="ARBA" id="ARBA00006987"/>
    </source>
</evidence>
<dbReference type="AlphaFoldDB" id="V8QTL8"/>
<organism evidence="3 4">
    <name type="scientific">Advenella kashmirensis W13003</name>
    <dbReference type="NCBI Taxonomy" id="1424334"/>
    <lineage>
        <taxon>Bacteria</taxon>
        <taxon>Pseudomonadati</taxon>
        <taxon>Pseudomonadota</taxon>
        <taxon>Betaproteobacteria</taxon>
        <taxon>Burkholderiales</taxon>
        <taxon>Alcaligenaceae</taxon>
    </lineage>
</organism>
<dbReference type="CDD" id="cd07012">
    <property type="entry name" value="PBP2_Bug_TTT"/>
    <property type="match status" value="1"/>
</dbReference>
<dbReference type="PANTHER" id="PTHR42928:SF5">
    <property type="entry name" value="BLR1237 PROTEIN"/>
    <property type="match status" value="1"/>
</dbReference>
<dbReference type="PATRIC" id="fig|1424334.3.peg.1834"/>
<reference evidence="3 4" key="1">
    <citation type="journal article" date="2014" name="Genome Announc.">
        <title>Draft Genome Sequence of Advenella kashmirensis Strain W13003, a Polycyclic Aromatic Hydrocarbon-Degrading Bacterium.</title>
        <authorList>
            <person name="Wang X."/>
            <person name="Jin D."/>
            <person name="Zhou L."/>
            <person name="Wu L."/>
            <person name="An W."/>
            <person name="Zhao L."/>
        </authorList>
    </citation>
    <scope>NUCLEOTIDE SEQUENCE [LARGE SCALE GENOMIC DNA]</scope>
    <source>
        <strain evidence="3 4">W13003</strain>
    </source>
</reference>
<dbReference type="Gene3D" id="3.40.190.150">
    <property type="entry name" value="Bordetella uptake gene, domain 1"/>
    <property type="match status" value="1"/>
</dbReference>
<dbReference type="HOGENOM" id="CLU_045683_0_1_4"/>
<protein>
    <submittedName>
        <fullName evidence="3">MFS transporter</fullName>
    </submittedName>
</protein>
<name>V8QTL8_9BURK</name>
<proteinExistence type="inferred from homology"/>
<keyword evidence="2" id="KW-0732">Signal</keyword>
<accession>V8QTL8</accession>
<keyword evidence="4" id="KW-1185">Reference proteome</keyword>
<evidence type="ECO:0000313" key="3">
    <source>
        <dbReference type="EMBL" id="ETF02982.1"/>
    </source>
</evidence>
<dbReference type="InterPro" id="IPR005064">
    <property type="entry name" value="BUG"/>
</dbReference>
<feature type="chain" id="PRO_5004771831" evidence="2">
    <location>
        <begin position="24"/>
        <end position="326"/>
    </location>
</feature>
<dbReference type="STRING" id="1424334.W822_09135"/>